<dbReference type="InterPro" id="IPR052173">
    <property type="entry name" value="Beta-lactam_resp_regulator"/>
</dbReference>
<dbReference type="PANTHER" id="PTHR34978">
    <property type="entry name" value="POSSIBLE SENSOR-TRANSDUCER PROTEIN BLAR"/>
    <property type="match status" value="1"/>
</dbReference>
<keyword evidence="7" id="KW-0472">Membrane</keyword>
<evidence type="ECO:0000313" key="12">
    <source>
        <dbReference type="Proteomes" id="UP000308349"/>
    </source>
</evidence>
<dbReference type="EMBL" id="VBUU01000037">
    <property type="protein sequence ID" value="TLF97854.1"/>
    <property type="molecule type" value="Genomic_DNA"/>
</dbReference>
<feature type="transmembrane region" description="Helical" evidence="7">
    <location>
        <begin position="287"/>
        <end position="312"/>
    </location>
</feature>
<keyword evidence="7" id="KW-0812">Transmembrane</keyword>
<proteinExistence type="inferred from homology"/>
<keyword evidence="1 6" id="KW-0645">Protease</keyword>
<comment type="cofactor">
    <cofactor evidence="6">
        <name>Zn(2+)</name>
        <dbReference type="ChEBI" id="CHEBI:29105"/>
    </cofactor>
    <text evidence="6">Binds 1 zinc ion per subunit.</text>
</comment>
<dbReference type="Pfam" id="PF01435">
    <property type="entry name" value="Peptidase_M48"/>
    <property type="match status" value="1"/>
</dbReference>
<evidence type="ECO:0000313" key="9">
    <source>
        <dbReference type="EMBL" id="TLF97854.1"/>
    </source>
</evidence>
<feature type="transmembrane region" description="Helical" evidence="7">
    <location>
        <begin position="94"/>
        <end position="115"/>
    </location>
</feature>
<dbReference type="RefSeq" id="WP_130917366.1">
    <property type="nucleotide sequence ID" value="NZ_JADLQD010000001.1"/>
</dbReference>
<dbReference type="PANTHER" id="PTHR34978:SF3">
    <property type="entry name" value="SLR0241 PROTEIN"/>
    <property type="match status" value="1"/>
</dbReference>
<gene>
    <name evidence="9" type="ORF">FEK35_26180</name>
    <name evidence="10" type="ORF">NCTC10797_02725</name>
</gene>
<evidence type="ECO:0000256" key="2">
    <source>
        <dbReference type="ARBA" id="ARBA00022723"/>
    </source>
</evidence>
<feature type="transmembrane region" description="Helical" evidence="7">
    <location>
        <begin position="35"/>
        <end position="57"/>
    </location>
</feature>
<evidence type="ECO:0000313" key="10">
    <source>
        <dbReference type="EMBL" id="VFA98946.1"/>
    </source>
</evidence>
<evidence type="ECO:0000259" key="8">
    <source>
        <dbReference type="Pfam" id="PF01435"/>
    </source>
</evidence>
<keyword evidence="3 6" id="KW-0378">Hydrolase</keyword>
<accession>A0A4U8VZ30</accession>
<dbReference type="GO" id="GO:0046872">
    <property type="term" value="F:metal ion binding"/>
    <property type="evidence" value="ECO:0007669"/>
    <property type="project" value="UniProtKB-KW"/>
</dbReference>
<keyword evidence="7" id="KW-1133">Transmembrane helix</keyword>
<dbReference type="InterPro" id="IPR001915">
    <property type="entry name" value="Peptidase_M48"/>
</dbReference>
<evidence type="ECO:0000256" key="4">
    <source>
        <dbReference type="ARBA" id="ARBA00022833"/>
    </source>
</evidence>
<protein>
    <submittedName>
        <fullName evidence="9">M56 family metallopeptidase</fullName>
    </submittedName>
    <submittedName>
        <fullName evidence="10">Peptidase family M48</fullName>
    </submittedName>
</protein>
<keyword evidence="2" id="KW-0479">Metal-binding</keyword>
<organism evidence="10 11">
    <name type="scientific">Nocardia cyriacigeorgica</name>
    <dbReference type="NCBI Taxonomy" id="135487"/>
    <lineage>
        <taxon>Bacteria</taxon>
        <taxon>Bacillati</taxon>
        <taxon>Actinomycetota</taxon>
        <taxon>Actinomycetes</taxon>
        <taxon>Mycobacteriales</taxon>
        <taxon>Nocardiaceae</taxon>
        <taxon>Nocardia</taxon>
    </lineage>
</organism>
<evidence type="ECO:0000256" key="7">
    <source>
        <dbReference type="SAM" id="Phobius"/>
    </source>
</evidence>
<dbReference type="EMBL" id="LR215973">
    <property type="protein sequence ID" value="VFA98946.1"/>
    <property type="molecule type" value="Genomic_DNA"/>
</dbReference>
<comment type="similarity">
    <text evidence="6">Belongs to the peptidase M48 family.</text>
</comment>
<dbReference type="GO" id="GO:0004222">
    <property type="term" value="F:metalloendopeptidase activity"/>
    <property type="evidence" value="ECO:0007669"/>
    <property type="project" value="InterPro"/>
</dbReference>
<dbReference type="Proteomes" id="UP000308349">
    <property type="component" value="Unassembled WGS sequence"/>
</dbReference>
<reference evidence="9 12" key="2">
    <citation type="submission" date="2019-05" db="EMBL/GenBank/DDBJ databases">
        <title>Genomes sequences of two Nocardia cyriacigeorgica environmental isolates, type strains Nocardia asteroides ATCC 19247 and Nocardia cyriacigeorgica DSM 44484.</title>
        <authorList>
            <person name="Vautrin F."/>
            <person name="Bergeron E."/>
            <person name="Dubost A."/>
            <person name="Abrouk D."/>
            <person name="Rodriguez Nava V."/>
            <person name="Pujic P."/>
        </authorList>
    </citation>
    <scope>NUCLEOTIDE SEQUENCE [LARGE SCALE GENOMIC DNA]</scope>
    <source>
        <strain evidence="9 12">EML 1456</strain>
    </source>
</reference>
<evidence type="ECO:0000256" key="5">
    <source>
        <dbReference type="ARBA" id="ARBA00023049"/>
    </source>
</evidence>
<evidence type="ECO:0000256" key="3">
    <source>
        <dbReference type="ARBA" id="ARBA00022801"/>
    </source>
</evidence>
<evidence type="ECO:0000256" key="6">
    <source>
        <dbReference type="RuleBase" id="RU003983"/>
    </source>
</evidence>
<dbReference type="CDD" id="cd07326">
    <property type="entry name" value="M56_BlaR1_MecR1_like"/>
    <property type="match status" value="1"/>
</dbReference>
<reference evidence="10 11" key="1">
    <citation type="submission" date="2019-02" db="EMBL/GenBank/DDBJ databases">
        <authorList>
            <consortium name="Pathogen Informatics"/>
        </authorList>
    </citation>
    <scope>NUCLEOTIDE SEQUENCE [LARGE SCALE GENOMIC DNA]</scope>
    <source>
        <strain evidence="10 11">3012STDY6756504</strain>
    </source>
</reference>
<dbReference type="Gene3D" id="3.30.2010.10">
    <property type="entry name" value="Metalloproteases ('zincins'), catalytic domain"/>
    <property type="match status" value="1"/>
</dbReference>
<feature type="domain" description="Peptidase M48" evidence="8">
    <location>
        <begin position="124"/>
        <end position="206"/>
    </location>
</feature>
<dbReference type="OrthoDB" id="9785340at2"/>
<dbReference type="AlphaFoldDB" id="A0A4U8VZ30"/>
<sequence length="319" mass="32936">MSLAICLLVYATVVCVVSPRLLPRLTGLGSTPTAAVAAWLVALASVVASWVGAAIALTAELVRTWDRPASSILGACLAAVRTAGSGHYGFAAQIGVATFAVALSGFLMAVAVRIARALARARKISAEHARSAHIVGRRVPGVDGVVIDAPEKAAYCVAGRPGTVVVTSAAVAALDVDHLEAVLAHERAHLDGRHHLVLAVTRALANVLPRLQLFGVARNEVAQLLEMCADDRAARRHGRTTVLSAIVRLSDAPVPRRALGASSVGISARIRRLDGPVSAVELMRSRLLLSVFAAVVGASPFLAASGAVYGLAICMPLTS</sequence>
<name>A0A4U8VZ30_9NOCA</name>
<dbReference type="Proteomes" id="UP000290439">
    <property type="component" value="Chromosome"/>
</dbReference>
<dbReference type="GO" id="GO:0006508">
    <property type="term" value="P:proteolysis"/>
    <property type="evidence" value="ECO:0007669"/>
    <property type="project" value="UniProtKB-KW"/>
</dbReference>
<keyword evidence="5 6" id="KW-0482">Metalloprotease</keyword>
<keyword evidence="4 6" id="KW-0862">Zinc</keyword>
<evidence type="ECO:0000256" key="1">
    <source>
        <dbReference type="ARBA" id="ARBA00022670"/>
    </source>
</evidence>
<evidence type="ECO:0000313" key="11">
    <source>
        <dbReference type="Proteomes" id="UP000290439"/>
    </source>
</evidence>